<keyword evidence="3" id="KW-0472">Membrane</keyword>
<accession>A0ABV2JLX9</accession>
<keyword evidence="3" id="KW-1133">Transmembrane helix</keyword>
<feature type="transmembrane region" description="Helical" evidence="3">
    <location>
        <begin position="12"/>
        <end position="40"/>
    </location>
</feature>
<keyword evidence="5" id="KW-1185">Reference proteome</keyword>
<sequence length="278" mass="30863">MKKNSILTVCLYIVGIILVCAIVIKLMPFIFVGGLAGLWYNTKKKPNQKWRNYSIVAIVIGLVGSAIFLPSTQKETTTPSSTKITSSTTTTTKKKKATQQNFATKPSVDKKIVEAEKAVGLLEQKTSREQYVLAVTALSKVTDSQKKAEFQTRLEVAEQKLIAQEAEKAVKYLEDNQYRNNVDSANEKVNKVVDEALRGNLTQRVDAVVNAINIKEEQAAAEAAAQQQNRIVYVARQGTANVYWYSKNSMPSNTNWNNVVEMTEADAIANGKRPSKRE</sequence>
<feature type="region of interest" description="Disordered" evidence="2">
    <location>
        <begin position="73"/>
        <end position="100"/>
    </location>
</feature>
<name>A0ABV2JLX9_9STRE</name>
<proteinExistence type="predicted"/>
<evidence type="ECO:0000313" key="5">
    <source>
        <dbReference type="Proteomes" id="UP001549055"/>
    </source>
</evidence>
<protein>
    <recommendedName>
        <fullName evidence="6">Lipoprotein</fullName>
    </recommendedName>
</protein>
<evidence type="ECO:0000256" key="1">
    <source>
        <dbReference type="SAM" id="Coils"/>
    </source>
</evidence>
<evidence type="ECO:0000256" key="2">
    <source>
        <dbReference type="SAM" id="MobiDB-lite"/>
    </source>
</evidence>
<comment type="caution">
    <text evidence="4">The sequence shown here is derived from an EMBL/GenBank/DDBJ whole genome shotgun (WGS) entry which is preliminary data.</text>
</comment>
<keyword evidence="1" id="KW-0175">Coiled coil</keyword>
<reference evidence="4 5" key="1">
    <citation type="submission" date="2024-06" db="EMBL/GenBank/DDBJ databases">
        <title>Genomic Encyclopedia of Type Strains, Phase IV (KMG-IV): sequencing the most valuable type-strain genomes for metagenomic binning, comparative biology and taxonomic classification.</title>
        <authorList>
            <person name="Goeker M."/>
        </authorList>
    </citation>
    <scope>NUCLEOTIDE SEQUENCE [LARGE SCALE GENOMIC DNA]</scope>
    <source>
        <strain evidence="4 5">DSM 15349</strain>
    </source>
</reference>
<gene>
    <name evidence="4" type="ORF">ABID27_001324</name>
</gene>
<dbReference type="RefSeq" id="WP_253365074.1">
    <property type="nucleotide sequence ID" value="NZ_JALJXU010000005.1"/>
</dbReference>
<organism evidence="4 5">
    <name type="scientific">Streptococcus gallinaceus</name>
    <dbReference type="NCBI Taxonomy" id="165758"/>
    <lineage>
        <taxon>Bacteria</taxon>
        <taxon>Bacillati</taxon>
        <taxon>Bacillota</taxon>
        <taxon>Bacilli</taxon>
        <taxon>Lactobacillales</taxon>
        <taxon>Streptococcaceae</taxon>
        <taxon>Streptococcus</taxon>
    </lineage>
</organism>
<evidence type="ECO:0000313" key="4">
    <source>
        <dbReference type="EMBL" id="MET3644697.1"/>
    </source>
</evidence>
<evidence type="ECO:0000256" key="3">
    <source>
        <dbReference type="SAM" id="Phobius"/>
    </source>
</evidence>
<feature type="compositionally biased region" description="Low complexity" evidence="2">
    <location>
        <begin position="74"/>
        <end position="91"/>
    </location>
</feature>
<evidence type="ECO:0008006" key="6">
    <source>
        <dbReference type="Google" id="ProtNLM"/>
    </source>
</evidence>
<feature type="transmembrane region" description="Helical" evidence="3">
    <location>
        <begin position="52"/>
        <end position="71"/>
    </location>
</feature>
<keyword evidence="3" id="KW-0812">Transmembrane</keyword>
<dbReference type="Proteomes" id="UP001549055">
    <property type="component" value="Unassembled WGS sequence"/>
</dbReference>
<feature type="coiled-coil region" evidence="1">
    <location>
        <begin position="147"/>
        <end position="176"/>
    </location>
</feature>
<dbReference type="EMBL" id="JBEPMK010000004">
    <property type="protein sequence ID" value="MET3644697.1"/>
    <property type="molecule type" value="Genomic_DNA"/>
</dbReference>